<reference evidence="1" key="1">
    <citation type="journal article" date="2014" name="Front. Microbiol.">
        <title>High frequency of phylogenetically diverse reductive dehalogenase-homologous genes in deep subseafloor sedimentary metagenomes.</title>
        <authorList>
            <person name="Kawai M."/>
            <person name="Futagami T."/>
            <person name="Toyoda A."/>
            <person name="Takaki Y."/>
            <person name="Nishi S."/>
            <person name="Hori S."/>
            <person name="Arai W."/>
            <person name="Tsubouchi T."/>
            <person name="Morono Y."/>
            <person name="Uchiyama I."/>
            <person name="Ito T."/>
            <person name="Fujiyama A."/>
            <person name="Inagaki F."/>
            <person name="Takami H."/>
        </authorList>
    </citation>
    <scope>NUCLEOTIDE SEQUENCE</scope>
    <source>
        <strain evidence="1">Expedition CK06-06</strain>
    </source>
</reference>
<name>X1EDI3_9ZZZZ</name>
<gene>
    <name evidence="1" type="ORF">S01H4_66068</name>
</gene>
<accession>X1EDI3</accession>
<sequence length="72" mass="7911">KSIEQAALDQALQSKVQTLTQSKQIIQQRKQRHQKNVSRGIKGKKAQIIAKGHYDKAASKLLVGSSKTIKSG</sequence>
<dbReference type="AlphaFoldDB" id="X1EDI3"/>
<proteinExistence type="predicted"/>
<feature type="non-terminal residue" evidence="1">
    <location>
        <position position="1"/>
    </location>
</feature>
<comment type="caution">
    <text evidence="1">The sequence shown here is derived from an EMBL/GenBank/DDBJ whole genome shotgun (WGS) entry which is preliminary data.</text>
</comment>
<organism evidence="1">
    <name type="scientific">marine sediment metagenome</name>
    <dbReference type="NCBI Taxonomy" id="412755"/>
    <lineage>
        <taxon>unclassified sequences</taxon>
        <taxon>metagenomes</taxon>
        <taxon>ecological metagenomes</taxon>
    </lineage>
</organism>
<dbReference type="EMBL" id="BART01040716">
    <property type="protein sequence ID" value="GAH30667.1"/>
    <property type="molecule type" value="Genomic_DNA"/>
</dbReference>
<evidence type="ECO:0000313" key="1">
    <source>
        <dbReference type="EMBL" id="GAH30667.1"/>
    </source>
</evidence>
<protein>
    <submittedName>
        <fullName evidence="1">Uncharacterized protein</fullName>
    </submittedName>
</protein>